<dbReference type="GO" id="GO:0004668">
    <property type="term" value="F:protein-arginine deiminase activity"/>
    <property type="evidence" value="ECO:0007669"/>
    <property type="project" value="InterPro"/>
</dbReference>
<sequence length="609" mass="68323">MKPEIYRVTACMEDRRKSVFISSASPTAVGGQAPFQADIRADTNRDGRVDMDGSSDVEGKHTWTDSVGAIFLSNIGDETGRCRGMARQNMSLDELADCHDANDDVQRAPRYLAPLRTLPISGLNDSAFGTVSVEYSRARDMVRIFQDVGNDTWEIVTNDSRFSKHDIERGLVLGIDARHVRRRHDWDGKVRVDFTVHAANTFSTDSVMLRVAPILIHHHLQPIKTVFRTRFTGTWLYRNQEKTRIEDMFSDMKDAMGKAGLGNKMTVLDTRVPWAQDGFEPGYQIMPGPEGPVSMRIMVEGVQALEEVQYVYTQLRGPGVGAVAAYGTRDPDFEKENLKAGGNMETIPPYEWRGQKYPAGRVIMGGEASQPPQAFDLFAAQETQDPLLLDTTWAATRHIDVVMQFVPSNNARGWKVLVVDANRGRELLQRAKDEGHGNVPLLSRPGPARSGQLVTISEHLNDRDAKEAAQKISKRMDANIRLLKQETGLDDEDIIRLPALFGSYPNVQAFFNETLSRSARKMDAVTPFLFDSYLPTLVNGIPLSSERYLAPKPWGPRVNGRDLFEDEADARYKEAGFKSVDFVDDWGFHSFGGELHCLANTWREVAPWW</sequence>
<feature type="domain" description="Protein-arginine deiminase C-terminal" evidence="1">
    <location>
        <begin position="203"/>
        <end position="609"/>
    </location>
</feature>
<name>A0A2C5Y6C9_9HYPO</name>
<dbReference type="Proteomes" id="UP000226192">
    <property type="component" value="Unassembled WGS sequence"/>
</dbReference>
<evidence type="ECO:0000313" key="3">
    <source>
        <dbReference type="Proteomes" id="UP000226192"/>
    </source>
</evidence>
<dbReference type="PANTHER" id="PTHR10837">
    <property type="entry name" value="PEPTIDYLARGININE DEIMINASE"/>
    <property type="match status" value="1"/>
</dbReference>
<evidence type="ECO:0000313" key="2">
    <source>
        <dbReference type="EMBL" id="PHH65045.1"/>
    </source>
</evidence>
<dbReference type="SUPFAM" id="SSF55909">
    <property type="entry name" value="Pentein"/>
    <property type="match status" value="1"/>
</dbReference>
<dbReference type="Pfam" id="PF03068">
    <property type="entry name" value="PAD"/>
    <property type="match status" value="1"/>
</dbReference>
<dbReference type="OrthoDB" id="5102063at2759"/>
<keyword evidence="3" id="KW-1185">Reference proteome</keyword>
<dbReference type="InterPro" id="IPR004303">
    <property type="entry name" value="PAD"/>
</dbReference>
<comment type="caution">
    <text evidence="2">The sequence shown here is derived from an EMBL/GenBank/DDBJ whole genome shotgun (WGS) entry which is preliminary data.</text>
</comment>
<dbReference type="GO" id="GO:0005509">
    <property type="term" value="F:calcium ion binding"/>
    <property type="evidence" value="ECO:0007669"/>
    <property type="project" value="InterPro"/>
</dbReference>
<dbReference type="SUPFAM" id="SSF110083">
    <property type="entry name" value="Peptidylarginine deiminase Pad4, middle domain"/>
    <property type="match status" value="1"/>
</dbReference>
<dbReference type="Gene3D" id="3.75.10.10">
    <property type="entry name" value="L-arginine/glycine Amidinotransferase, Chain A"/>
    <property type="match status" value="1"/>
</dbReference>
<dbReference type="InterPro" id="IPR036556">
    <property type="entry name" value="PAD_central_sf"/>
</dbReference>
<evidence type="ECO:0000259" key="1">
    <source>
        <dbReference type="Pfam" id="PF03068"/>
    </source>
</evidence>
<dbReference type="STRING" id="1399860.A0A2C5Y6C9"/>
<proteinExistence type="predicted"/>
<reference evidence="2 3" key="1">
    <citation type="submission" date="2017-06" db="EMBL/GenBank/DDBJ databases">
        <title>Ant-infecting Ophiocordyceps genomes reveal a high diversity of potential behavioral manipulation genes and a possible major role for enterotoxins.</title>
        <authorList>
            <person name="De Bekker C."/>
            <person name="Evans H.C."/>
            <person name="Brachmann A."/>
            <person name="Hughes D.P."/>
        </authorList>
    </citation>
    <scope>NUCLEOTIDE SEQUENCE [LARGE SCALE GENOMIC DNA]</scope>
    <source>
        <strain evidence="2 3">Map64</strain>
    </source>
</reference>
<protein>
    <recommendedName>
        <fullName evidence="1">Protein-arginine deiminase C-terminal domain-containing protein</fullName>
    </recommendedName>
</protein>
<accession>A0A2C5Y6C9</accession>
<dbReference type="EMBL" id="NJET01000022">
    <property type="protein sequence ID" value="PHH65045.1"/>
    <property type="molecule type" value="Genomic_DNA"/>
</dbReference>
<dbReference type="GO" id="GO:0005737">
    <property type="term" value="C:cytoplasm"/>
    <property type="evidence" value="ECO:0007669"/>
    <property type="project" value="InterPro"/>
</dbReference>
<gene>
    <name evidence="2" type="ORF">CDD81_3443</name>
</gene>
<dbReference type="PANTHER" id="PTHR10837:SF8">
    <property type="entry name" value="PROTEIN-ARGININE DEIMINASE"/>
    <property type="match status" value="1"/>
</dbReference>
<dbReference type="AlphaFoldDB" id="A0A2C5Y6C9"/>
<organism evidence="2 3">
    <name type="scientific">Ophiocordyceps australis</name>
    <dbReference type="NCBI Taxonomy" id="1399860"/>
    <lineage>
        <taxon>Eukaryota</taxon>
        <taxon>Fungi</taxon>
        <taxon>Dikarya</taxon>
        <taxon>Ascomycota</taxon>
        <taxon>Pezizomycotina</taxon>
        <taxon>Sordariomycetes</taxon>
        <taxon>Hypocreomycetidae</taxon>
        <taxon>Hypocreales</taxon>
        <taxon>Ophiocordycipitaceae</taxon>
        <taxon>Ophiocordyceps</taxon>
    </lineage>
</organism>
<dbReference type="InterPro" id="IPR013530">
    <property type="entry name" value="PAD_C"/>
</dbReference>